<feature type="region of interest" description="Disordered" evidence="11">
    <location>
        <begin position="216"/>
        <end position="312"/>
    </location>
</feature>
<dbReference type="EMBL" id="JBBCAQ010000014">
    <property type="protein sequence ID" value="KAK7598366.1"/>
    <property type="molecule type" value="Genomic_DNA"/>
</dbReference>
<dbReference type="PROSITE" id="PS50071">
    <property type="entry name" value="HOMEOBOX_2"/>
    <property type="match status" value="1"/>
</dbReference>
<evidence type="ECO:0000256" key="2">
    <source>
        <dbReference type="ARBA" id="ARBA00008190"/>
    </source>
</evidence>
<dbReference type="GO" id="GO:0000978">
    <property type="term" value="F:RNA polymerase II cis-regulatory region sequence-specific DNA binding"/>
    <property type="evidence" value="ECO:0007669"/>
    <property type="project" value="TreeGrafter"/>
</dbReference>
<feature type="compositionally biased region" description="Polar residues" evidence="11">
    <location>
        <begin position="152"/>
        <end position="171"/>
    </location>
</feature>
<dbReference type="FunFam" id="1.10.10.60:FF:000054">
    <property type="entry name" value="One cut domain family member"/>
    <property type="match status" value="1"/>
</dbReference>
<dbReference type="PANTHER" id="PTHR14057:SF47">
    <property type="entry name" value="HOMEOBOX PROTEIN ONECUT"/>
    <property type="match status" value="1"/>
</dbReference>
<keyword evidence="3 10" id="KW-0805">Transcription regulation</keyword>
<feature type="region of interest" description="Disordered" evidence="11">
    <location>
        <begin position="131"/>
        <end position="171"/>
    </location>
</feature>
<evidence type="ECO:0000256" key="5">
    <source>
        <dbReference type="ARBA" id="ARBA00023155"/>
    </source>
</evidence>
<dbReference type="CDD" id="cd00086">
    <property type="entry name" value="homeodomain"/>
    <property type="match status" value="1"/>
</dbReference>
<evidence type="ECO:0000259" key="13">
    <source>
        <dbReference type="PROSITE" id="PS51042"/>
    </source>
</evidence>
<reference evidence="14 15" key="1">
    <citation type="submission" date="2024-03" db="EMBL/GenBank/DDBJ databases">
        <title>Adaptation during the transition from Ophiocordyceps entomopathogen to insect associate is accompanied by gene loss and intensified selection.</title>
        <authorList>
            <person name="Ward C.M."/>
            <person name="Onetto C.A."/>
            <person name="Borneman A.R."/>
        </authorList>
    </citation>
    <scope>NUCLEOTIDE SEQUENCE [LARGE SCALE GENOMIC DNA]</scope>
    <source>
        <strain evidence="14">AWRI1</strain>
        <tissue evidence="14">Single Adult Female</tissue>
    </source>
</reference>
<keyword evidence="15" id="KW-1185">Reference proteome</keyword>
<feature type="compositionally biased region" description="Low complexity" evidence="11">
    <location>
        <begin position="487"/>
        <end position="509"/>
    </location>
</feature>
<protein>
    <recommendedName>
        <fullName evidence="10">One cut domain family member</fullName>
    </recommendedName>
</protein>
<dbReference type="FunFam" id="1.10.260.40:FF:000005">
    <property type="entry name" value="One cut domain family member"/>
    <property type="match status" value="1"/>
</dbReference>
<feature type="compositionally biased region" description="Pro residues" evidence="11">
    <location>
        <begin position="364"/>
        <end position="375"/>
    </location>
</feature>
<evidence type="ECO:0000256" key="1">
    <source>
        <dbReference type="ARBA" id="ARBA00004123"/>
    </source>
</evidence>
<keyword evidence="5 8" id="KW-0371">Homeobox</keyword>
<dbReference type="InterPro" id="IPR051649">
    <property type="entry name" value="CUT_Homeobox"/>
</dbReference>
<proteinExistence type="inferred from homology"/>
<dbReference type="AlphaFoldDB" id="A0AAN9TKD7"/>
<organism evidence="14 15">
    <name type="scientific">Parthenolecanium corni</name>
    <dbReference type="NCBI Taxonomy" id="536013"/>
    <lineage>
        <taxon>Eukaryota</taxon>
        <taxon>Metazoa</taxon>
        <taxon>Ecdysozoa</taxon>
        <taxon>Arthropoda</taxon>
        <taxon>Hexapoda</taxon>
        <taxon>Insecta</taxon>
        <taxon>Pterygota</taxon>
        <taxon>Neoptera</taxon>
        <taxon>Paraneoptera</taxon>
        <taxon>Hemiptera</taxon>
        <taxon>Sternorrhyncha</taxon>
        <taxon>Coccoidea</taxon>
        <taxon>Coccidae</taxon>
        <taxon>Parthenolecanium</taxon>
    </lineage>
</organism>
<keyword evidence="4 8" id="KW-0238">DNA-binding</keyword>
<evidence type="ECO:0000259" key="12">
    <source>
        <dbReference type="PROSITE" id="PS50071"/>
    </source>
</evidence>
<gene>
    <name evidence="14" type="ORF">V9T40_006601</name>
</gene>
<dbReference type="Gene3D" id="1.10.260.40">
    <property type="entry name" value="lambda repressor-like DNA-binding domains"/>
    <property type="match status" value="1"/>
</dbReference>
<keyword evidence="6 10" id="KW-0804">Transcription</keyword>
<feature type="compositionally biased region" description="Low complexity" evidence="11">
    <location>
        <begin position="284"/>
        <end position="294"/>
    </location>
</feature>
<feature type="domain" description="Homeobox" evidence="12">
    <location>
        <begin position="637"/>
        <end position="697"/>
    </location>
</feature>
<feature type="region of interest" description="Disordered" evidence="11">
    <location>
        <begin position="415"/>
        <end position="461"/>
    </location>
</feature>
<evidence type="ECO:0000256" key="11">
    <source>
        <dbReference type="SAM" id="MobiDB-lite"/>
    </source>
</evidence>
<dbReference type="Gene3D" id="1.10.10.60">
    <property type="entry name" value="Homeodomain-like"/>
    <property type="match status" value="1"/>
</dbReference>
<dbReference type="Proteomes" id="UP001367676">
    <property type="component" value="Unassembled WGS sequence"/>
</dbReference>
<dbReference type="InterPro" id="IPR010982">
    <property type="entry name" value="Lambda_DNA-bd_dom_sf"/>
</dbReference>
<feature type="compositionally biased region" description="Low complexity" evidence="11">
    <location>
        <begin position="376"/>
        <end position="386"/>
    </location>
</feature>
<evidence type="ECO:0000256" key="10">
    <source>
        <dbReference type="RuleBase" id="RU361129"/>
    </source>
</evidence>
<sequence>MDEMEDMSLAMGEEHQLHGGTTAATITPIRGGTSALAALAARAHVELANLQREELSRPAVLIPAPSSNGCSNGKEARVIEEVPVTAIRIDYSNNRSKFGANKRNKFSVIVNPAEDSRDSDDLDKMVAGNSASMEAPRNDYKNYHQQPYPHISNLNGRTSPQRYSPNSSYATLTPLQPLPPISTVSDKFAYGHSSNVTGSFTIMQHNMAMGSHSPYGYDDKIMSPPHPYSSNMVMQQQNSPDSPQSTYSQNGGLSSPPRSSSPNSCYDSPYNQDLVRDQVLSSQSPILSPRSVSLSPPPVTQPPSHIVGPGSYTNSTPLPSINGLINAAHVIASNSGRCSSLSPPLVHSRQPSLIQSLAMGSPPINQPPPISPPPVESSQQSSLPQHLQQLDPATLSHHQQIQQAILNQQIENEVVVASSPSPPDHIQQSQSMTLSQHQTAQPPQTQQSQQQMQLQQSSNQLQQHGGGVQTCIQTTQQLRSATVSQQQQQLQQHQTSLPPATTSQQPSQQMSVLKTLPQHSNGSSSSMNSSTVSNTTDMEEINTKELAQRISAELKRYSIPQAIFAQRVLCRSQGTLSDLLRNPKPWSKLKSGRETFRRMWKWLQEPEFQRMSALRLAGPGKRKEEVTPPSSNSNNSSTPKKPRLVFTDLQRRTLQAIFKETKRPSKEMQVTIARQLGLEPTTVGNFFMNARRRSMDKWKEDEPSDSSSPVSQDFKCEPIPSVNIITQQPDNIL</sequence>
<dbReference type="InterPro" id="IPR009057">
    <property type="entry name" value="Homeodomain-like_sf"/>
</dbReference>
<feature type="compositionally biased region" description="Low complexity" evidence="11">
    <location>
        <begin position="627"/>
        <end position="639"/>
    </location>
</feature>
<dbReference type="InterPro" id="IPR001356">
    <property type="entry name" value="HD"/>
</dbReference>
<evidence type="ECO:0000256" key="3">
    <source>
        <dbReference type="ARBA" id="ARBA00023015"/>
    </source>
</evidence>
<dbReference type="GO" id="GO:0000981">
    <property type="term" value="F:DNA-binding transcription factor activity, RNA polymerase II-specific"/>
    <property type="evidence" value="ECO:0007669"/>
    <property type="project" value="TreeGrafter"/>
</dbReference>
<comment type="subcellular location">
    <subcellularLocation>
        <location evidence="1 8 9">Nucleus</location>
    </subcellularLocation>
</comment>
<evidence type="ECO:0000256" key="6">
    <source>
        <dbReference type="ARBA" id="ARBA00023163"/>
    </source>
</evidence>
<feature type="domain" description="CUT" evidence="13">
    <location>
        <begin position="532"/>
        <end position="618"/>
    </location>
</feature>
<dbReference type="SMART" id="SM01109">
    <property type="entry name" value="CUT"/>
    <property type="match status" value="1"/>
</dbReference>
<feature type="compositionally biased region" description="Low complexity" evidence="11">
    <location>
        <begin position="254"/>
        <end position="264"/>
    </location>
</feature>
<feature type="region of interest" description="Disordered" evidence="11">
    <location>
        <begin position="487"/>
        <end position="537"/>
    </location>
</feature>
<dbReference type="Pfam" id="PF00046">
    <property type="entry name" value="Homeodomain"/>
    <property type="match status" value="1"/>
</dbReference>
<feature type="compositionally biased region" description="Low complexity" evidence="11">
    <location>
        <begin position="435"/>
        <end position="461"/>
    </location>
</feature>
<evidence type="ECO:0000256" key="8">
    <source>
        <dbReference type="PROSITE-ProRule" id="PRU00108"/>
    </source>
</evidence>
<dbReference type="Pfam" id="PF02376">
    <property type="entry name" value="CUT"/>
    <property type="match status" value="1"/>
</dbReference>
<comment type="similarity">
    <text evidence="2 10">Belongs to the CUT homeobox family.</text>
</comment>
<comment type="caution">
    <text evidence="14">The sequence shown here is derived from an EMBL/GenBank/DDBJ whole genome shotgun (WGS) entry which is preliminary data.</text>
</comment>
<evidence type="ECO:0000256" key="7">
    <source>
        <dbReference type="ARBA" id="ARBA00023242"/>
    </source>
</evidence>
<dbReference type="SUPFAM" id="SSF46689">
    <property type="entry name" value="Homeodomain-like"/>
    <property type="match status" value="1"/>
</dbReference>
<feature type="region of interest" description="Disordered" evidence="11">
    <location>
        <begin position="694"/>
        <end position="733"/>
    </location>
</feature>
<dbReference type="GO" id="GO:0005634">
    <property type="term" value="C:nucleus"/>
    <property type="evidence" value="ECO:0007669"/>
    <property type="project" value="UniProtKB-SubCell"/>
</dbReference>
<name>A0AAN9TKD7_9HEMI</name>
<dbReference type="PROSITE" id="PS51042">
    <property type="entry name" value="CUT"/>
    <property type="match status" value="1"/>
</dbReference>
<evidence type="ECO:0000256" key="9">
    <source>
        <dbReference type="RuleBase" id="RU000682"/>
    </source>
</evidence>
<feature type="compositionally biased region" description="Low complexity" evidence="11">
    <location>
        <begin position="520"/>
        <end position="536"/>
    </location>
</feature>
<feature type="DNA-binding region" description="Homeobox" evidence="8">
    <location>
        <begin position="639"/>
        <end position="698"/>
    </location>
</feature>
<feature type="region of interest" description="Disordered" evidence="11">
    <location>
        <begin position="357"/>
        <end position="386"/>
    </location>
</feature>
<dbReference type="InterPro" id="IPR003350">
    <property type="entry name" value="CUT_dom"/>
</dbReference>
<evidence type="ECO:0000313" key="14">
    <source>
        <dbReference type="EMBL" id="KAK7598366.1"/>
    </source>
</evidence>
<feature type="compositionally biased region" description="Polar residues" evidence="11">
    <location>
        <begin position="228"/>
        <end position="253"/>
    </location>
</feature>
<accession>A0AAN9TKD7</accession>
<feature type="region of interest" description="Disordered" evidence="11">
    <location>
        <begin position="617"/>
        <end position="644"/>
    </location>
</feature>
<evidence type="ECO:0000313" key="15">
    <source>
        <dbReference type="Proteomes" id="UP001367676"/>
    </source>
</evidence>
<feature type="compositionally biased region" description="Polar residues" evidence="11">
    <location>
        <begin position="723"/>
        <end position="733"/>
    </location>
</feature>
<dbReference type="SUPFAM" id="SSF47413">
    <property type="entry name" value="lambda repressor-like DNA-binding domains"/>
    <property type="match status" value="1"/>
</dbReference>
<keyword evidence="7 8" id="KW-0539">Nucleus</keyword>
<dbReference type="PANTHER" id="PTHR14057">
    <property type="entry name" value="TRANSCRIPTION FACTOR ONECUT"/>
    <property type="match status" value="1"/>
</dbReference>
<evidence type="ECO:0000256" key="4">
    <source>
        <dbReference type="ARBA" id="ARBA00023125"/>
    </source>
</evidence>
<dbReference type="SMART" id="SM00389">
    <property type="entry name" value="HOX"/>
    <property type="match status" value="1"/>
</dbReference>